<dbReference type="PANTHER" id="PTHR34853">
    <property type="match status" value="1"/>
</dbReference>
<dbReference type="Pfam" id="PF03583">
    <property type="entry name" value="LIP"/>
    <property type="match status" value="1"/>
</dbReference>
<dbReference type="InterPro" id="IPR005152">
    <property type="entry name" value="Lipase_secreted"/>
</dbReference>
<gene>
    <name evidence="3" type="ORF">KDA82_16870</name>
</gene>
<feature type="compositionally biased region" description="Low complexity" evidence="1">
    <location>
        <begin position="60"/>
        <end position="71"/>
    </location>
</feature>
<evidence type="ECO:0000313" key="4">
    <source>
        <dbReference type="Proteomes" id="UP000675554"/>
    </source>
</evidence>
<comment type="caution">
    <text evidence="3">The sequence shown here is derived from an EMBL/GenBank/DDBJ whole genome shotgun (WGS) entry which is preliminary data.</text>
</comment>
<keyword evidence="2" id="KW-0812">Transmembrane</keyword>
<dbReference type="PANTHER" id="PTHR34853:SF1">
    <property type="entry name" value="LIPASE 5"/>
    <property type="match status" value="1"/>
</dbReference>
<dbReference type="GO" id="GO:0016042">
    <property type="term" value="P:lipid catabolic process"/>
    <property type="evidence" value="ECO:0007669"/>
    <property type="project" value="InterPro"/>
</dbReference>
<dbReference type="InterPro" id="IPR029058">
    <property type="entry name" value="AB_hydrolase_fold"/>
</dbReference>
<name>A0A8T4ITV4_9ACTN</name>
<sequence>MRYRHSPTSPARAHPLAGGSASGTGSRGGVTLPLLVLLSALAVLAALLVWTPTASASHTQDPAQSQAAAGSADDDAFYTPPEPLPQGEPGDVIRSRPAKAGPPGAVALADAWQVMYLSTDAQGAPTAVTGTVLVPKAADPAQAPVVGFAPGTHGPAFRCAPSRMIDGGAFYEQPALNDLLRSGYAVAVTDYEGYRPEPRTTYVVGRSMGPALVDAVRAAQRLPEARLSADAKVLFRGYSQGGGAAMWAAQTQPAYAPELNLVGVAAGGVPADLTQVALPLDGKSGFGVLAYALIGLDHAYPELKLDSYFNEAGRAAFAAMEESACTVELLVDYAGKRTSDYLERSPFLDPPWLQRVAENKLGESSQGIHVPVFQYHAAQDELVAYSQADRLHQRLCERGVPLTWKTYEMGHLSLVYRGNADVLAFLKDRVAGKPAAPTC</sequence>
<evidence type="ECO:0000313" key="3">
    <source>
        <dbReference type="EMBL" id="MBR7674662.1"/>
    </source>
</evidence>
<evidence type="ECO:0000256" key="1">
    <source>
        <dbReference type="SAM" id="MobiDB-lite"/>
    </source>
</evidence>
<evidence type="ECO:0008006" key="5">
    <source>
        <dbReference type="Google" id="ProtNLM"/>
    </source>
</evidence>
<reference evidence="3" key="1">
    <citation type="submission" date="2021-04" db="EMBL/GenBank/DDBJ databases">
        <title>Sequencing of actinobacteria type strains.</title>
        <authorList>
            <person name="Nguyen G.-S."/>
            <person name="Wentzel A."/>
        </authorList>
    </citation>
    <scope>NUCLEOTIDE SEQUENCE</scope>
    <source>
        <strain evidence="3">DSM 42095</strain>
    </source>
</reference>
<protein>
    <recommendedName>
        <fullName evidence="5">Lipase</fullName>
    </recommendedName>
</protein>
<dbReference type="Proteomes" id="UP000675554">
    <property type="component" value="Unassembled WGS sequence"/>
</dbReference>
<dbReference type="GO" id="GO:0004806">
    <property type="term" value="F:triacylglycerol lipase activity"/>
    <property type="evidence" value="ECO:0007669"/>
    <property type="project" value="InterPro"/>
</dbReference>
<feature type="region of interest" description="Disordered" evidence="1">
    <location>
        <begin position="1"/>
        <end position="24"/>
    </location>
</feature>
<dbReference type="Gene3D" id="3.40.50.1820">
    <property type="entry name" value="alpha/beta hydrolase"/>
    <property type="match status" value="1"/>
</dbReference>
<keyword evidence="4" id="KW-1185">Reference proteome</keyword>
<feature type="transmembrane region" description="Helical" evidence="2">
    <location>
        <begin position="30"/>
        <end position="50"/>
    </location>
</feature>
<keyword evidence="2" id="KW-0472">Membrane</keyword>
<organism evidence="3 4">
    <name type="scientific">Streptomyces daliensis</name>
    <dbReference type="NCBI Taxonomy" id="299421"/>
    <lineage>
        <taxon>Bacteria</taxon>
        <taxon>Bacillati</taxon>
        <taxon>Actinomycetota</taxon>
        <taxon>Actinomycetes</taxon>
        <taxon>Kitasatosporales</taxon>
        <taxon>Streptomycetaceae</taxon>
        <taxon>Streptomyces</taxon>
    </lineage>
</organism>
<dbReference type="AlphaFoldDB" id="A0A8T4ITV4"/>
<dbReference type="EMBL" id="JAGSMN010000365">
    <property type="protein sequence ID" value="MBR7674662.1"/>
    <property type="molecule type" value="Genomic_DNA"/>
</dbReference>
<keyword evidence="2" id="KW-1133">Transmembrane helix</keyword>
<feature type="region of interest" description="Disordered" evidence="1">
    <location>
        <begin position="55"/>
        <end position="100"/>
    </location>
</feature>
<evidence type="ECO:0000256" key="2">
    <source>
        <dbReference type="SAM" id="Phobius"/>
    </source>
</evidence>
<proteinExistence type="predicted"/>
<dbReference type="PIRSF" id="PIRSF029171">
    <property type="entry name" value="Esterase_LipA"/>
    <property type="match status" value="1"/>
</dbReference>
<accession>A0A8T4ITV4</accession>
<dbReference type="SUPFAM" id="SSF53474">
    <property type="entry name" value="alpha/beta-Hydrolases"/>
    <property type="match status" value="1"/>
</dbReference>
<dbReference type="Gene3D" id="1.10.260.130">
    <property type="match status" value="1"/>
</dbReference>